<organism evidence="2 3">
    <name type="scientific">Salvia divinorum</name>
    <name type="common">Maria pastora</name>
    <name type="synonym">Diviner's sage</name>
    <dbReference type="NCBI Taxonomy" id="28513"/>
    <lineage>
        <taxon>Eukaryota</taxon>
        <taxon>Viridiplantae</taxon>
        <taxon>Streptophyta</taxon>
        <taxon>Embryophyta</taxon>
        <taxon>Tracheophyta</taxon>
        <taxon>Spermatophyta</taxon>
        <taxon>Magnoliopsida</taxon>
        <taxon>eudicotyledons</taxon>
        <taxon>Gunneridae</taxon>
        <taxon>Pentapetalae</taxon>
        <taxon>asterids</taxon>
        <taxon>lamiids</taxon>
        <taxon>Lamiales</taxon>
        <taxon>Lamiaceae</taxon>
        <taxon>Nepetoideae</taxon>
        <taxon>Mentheae</taxon>
        <taxon>Salviinae</taxon>
        <taxon>Salvia</taxon>
        <taxon>Salvia subgen. Calosphace</taxon>
    </lineage>
</organism>
<sequence>MASSYNFSAAKQCKLIVISGLAIYLIFTISLPNHQINHNFLFSMQKKSPDQTPPTNLRHLAFGIMASEGGWHFRRNYIESWWRPNETRGMVYLDAAPSGDLLPWPARSPPFRVSDNITKLLEEARAAAPMVVRIVHGIKEVVRDVGGDESVRWVVIGDDDSIFFVDNLVDVVARYDHRRHYYVGAPSEFYMSNVWFSFNQGFGGAGIVLSYPLAKALADDMDNCIKRHAPFLITADIIINACVGDLGVDLSPEHGLHQIDLRGDISGFLSSHPKSPLMSLHHLDMVEPLFPKMERVEALRHLMKAAAADESRTLQQTVCHERQKQWTISIAWGYSAHVYERVMPRSHLRSPVETFRAWIDSTRPPPFYMFNTRPPTGDPCEAPHVFFLKDVAVNHSAAGIITTYERAAPRPMNPCLWCGSQCPDILTLIRVFSPATKRIGKDRCECCDVIAGNGTTADVIFRECRSSEIIA</sequence>
<dbReference type="Proteomes" id="UP001567538">
    <property type="component" value="Unassembled WGS sequence"/>
</dbReference>
<dbReference type="EMBL" id="JBEAFC010000009">
    <property type="protein sequence ID" value="KAL1539615.1"/>
    <property type="molecule type" value="Genomic_DNA"/>
</dbReference>
<evidence type="ECO:0000313" key="3">
    <source>
        <dbReference type="Proteomes" id="UP001567538"/>
    </source>
</evidence>
<protein>
    <submittedName>
        <fullName evidence="2">Uncharacterized protein</fullName>
    </submittedName>
</protein>
<feature type="transmembrane region" description="Helical" evidence="1">
    <location>
        <begin position="12"/>
        <end position="31"/>
    </location>
</feature>
<name>A0ABD1G7C0_SALDI</name>
<gene>
    <name evidence="2" type="ORF">AAHA92_24074</name>
</gene>
<evidence type="ECO:0000256" key="1">
    <source>
        <dbReference type="SAM" id="Phobius"/>
    </source>
</evidence>
<dbReference type="PANTHER" id="PTHR10811">
    <property type="entry name" value="FRINGE-RELATED"/>
    <property type="match status" value="1"/>
</dbReference>
<comment type="caution">
    <text evidence="2">The sequence shown here is derived from an EMBL/GenBank/DDBJ whole genome shotgun (WGS) entry which is preliminary data.</text>
</comment>
<dbReference type="Gene3D" id="3.90.550.50">
    <property type="match status" value="1"/>
</dbReference>
<evidence type="ECO:0000313" key="2">
    <source>
        <dbReference type="EMBL" id="KAL1539615.1"/>
    </source>
</evidence>
<accession>A0ABD1G7C0</accession>
<keyword evidence="3" id="KW-1185">Reference proteome</keyword>
<dbReference type="AlphaFoldDB" id="A0ABD1G7C0"/>
<reference evidence="2 3" key="1">
    <citation type="submission" date="2024-06" db="EMBL/GenBank/DDBJ databases">
        <title>A chromosome level genome sequence of Diviner's sage (Salvia divinorum).</title>
        <authorList>
            <person name="Ford S.A."/>
            <person name="Ro D.-K."/>
            <person name="Ness R.W."/>
            <person name="Phillips M.A."/>
        </authorList>
    </citation>
    <scope>NUCLEOTIDE SEQUENCE [LARGE SCALE GENOMIC DNA]</scope>
    <source>
        <strain evidence="2">SAF-2024a</strain>
        <tissue evidence="2">Leaf</tissue>
    </source>
</reference>
<keyword evidence="1" id="KW-0472">Membrane</keyword>
<keyword evidence="1" id="KW-1133">Transmembrane helix</keyword>
<proteinExistence type="predicted"/>
<dbReference type="InterPro" id="IPR006740">
    <property type="entry name" value="DUF604"/>
</dbReference>
<keyword evidence="1" id="KW-0812">Transmembrane</keyword>
<dbReference type="Pfam" id="PF04646">
    <property type="entry name" value="DUF604"/>
    <property type="match status" value="1"/>
</dbReference>
<dbReference type="FunFam" id="3.90.550.50:FF:000061">
    <property type="entry name" value="AT4g00300 protein"/>
    <property type="match status" value="1"/>
</dbReference>